<keyword evidence="1" id="KW-0547">Nucleotide-binding</keyword>
<reference evidence="5" key="1">
    <citation type="submission" date="2011-05" db="EMBL/GenBank/DDBJ databases">
        <authorList>
            <person name="Richards S.R."/>
            <person name="Qu J."/>
            <person name="Jiang H."/>
            <person name="Jhangiani S.N."/>
            <person name="Agravi P."/>
            <person name="Goodspeed R."/>
            <person name="Gross S."/>
            <person name="Mandapat C."/>
            <person name="Jackson L."/>
            <person name="Mathew T."/>
            <person name="Pu L."/>
            <person name="Thornton R."/>
            <person name="Saada N."/>
            <person name="Wilczek-Boney K.B."/>
            <person name="Lee S."/>
            <person name="Kovar C."/>
            <person name="Wu Y."/>
            <person name="Scherer S.E."/>
            <person name="Worley K.C."/>
            <person name="Muzny D.M."/>
            <person name="Gibbs R."/>
        </authorList>
    </citation>
    <scope>NUCLEOTIDE SEQUENCE</scope>
    <source>
        <strain evidence="5">Brora</strain>
    </source>
</reference>
<evidence type="ECO:0000313" key="5">
    <source>
        <dbReference type="Proteomes" id="UP000014500"/>
    </source>
</evidence>
<dbReference type="AlphaFoldDB" id="T1IN23"/>
<protein>
    <recommendedName>
        <fullName evidence="3">ABC transporter domain-containing protein</fullName>
    </recommendedName>
</protein>
<name>T1IN23_STRMM</name>
<dbReference type="Pfam" id="PF00005">
    <property type="entry name" value="ABC_tran"/>
    <property type="match status" value="1"/>
</dbReference>
<dbReference type="STRING" id="126957.T1IN23"/>
<dbReference type="Gene3D" id="3.40.50.300">
    <property type="entry name" value="P-loop containing nucleotide triphosphate hydrolases"/>
    <property type="match status" value="1"/>
</dbReference>
<evidence type="ECO:0000256" key="1">
    <source>
        <dbReference type="ARBA" id="ARBA00022741"/>
    </source>
</evidence>
<dbReference type="GO" id="GO:0016887">
    <property type="term" value="F:ATP hydrolysis activity"/>
    <property type="evidence" value="ECO:0007669"/>
    <property type="project" value="InterPro"/>
</dbReference>
<dbReference type="SUPFAM" id="SSF52540">
    <property type="entry name" value="P-loop containing nucleoside triphosphate hydrolases"/>
    <property type="match status" value="1"/>
</dbReference>
<dbReference type="CDD" id="cd03230">
    <property type="entry name" value="ABC_DR_subfamily_A"/>
    <property type="match status" value="1"/>
</dbReference>
<sequence>MDDYVKPAITIRQLCFSYGCRKSKVEILNGVNLNVNTGTIYAILGPSGSGKTTLLKCIIGNLNVQKGLISIFSHRPCQRKSAIPGSGVGYMPQELALYDDLTIEENLNFYGCLHNMKKSHLKYRTKYLLVFLNLPSGKRLTSQLSGDEKRRVSFAISMLHEPPLLILDEPTVGIDPLLRKSIWHRLQEISATKNVIVIFTTHHVAEAAQAHKVSI</sequence>
<dbReference type="Proteomes" id="UP000014500">
    <property type="component" value="Unassembled WGS sequence"/>
</dbReference>
<dbReference type="OMA" id="IDDGAIW"/>
<reference evidence="4" key="2">
    <citation type="submission" date="2015-02" db="UniProtKB">
        <authorList>
            <consortium name="EnsemblMetazoa"/>
        </authorList>
    </citation>
    <scope>IDENTIFICATION</scope>
</reference>
<dbReference type="InterPro" id="IPR027417">
    <property type="entry name" value="P-loop_NTPase"/>
</dbReference>
<dbReference type="EnsemblMetazoa" id="SMAR002393-RA">
    <property type="protein sequence ID" value="SMAR002393-PA"/>
    <property type="gene ID" value="SMAR002393"/>
</dbReference>
<dbReference type="PROSITE" id="PS50893">
    <property type="entry name" value="ABC_TRANSPORTER_2"/>
    <property type="match status" value="1"/>
</dbReference>
<dbReference type="InterPro" id="IPR003593">
    <property type="entry name" value="AAA+_ATPase"/>
</dbReference>
<evidence type="ECO:0000313" key="4">
    <source>
        <dbReference type="EnsemblMetazoa" id="SMAR002393-PA"/>
    </source>
</evidence>
<dbReference type="PANTHER" id="PTHR43038:SF3">
    <property type="entry name" value="ABC TRANSPORTER G FAMILY MEMBER 20 ISOFORM X1"/>
    <property type="match status" value="1"/>
</dbReference>
<dbReference type="InterPro" id="IPR003439">
    <property type="entry name" value="ABC_transporter-like_ATP-bd"/>
</dbReference>
<accession>T1IN23</accession>
<proteinExistence type="predicted"/>
<dbReference type="GO" id="GO:0005524">
    <property type="term" value="F:ATP binding"/>
    <property type="evidence" value="ECO:0007669"/>
    <property type="project" value="UniProtKB-KW"/>
</dbReference>
<evidence type="ECO:0000259" key="3">
    <source>
        <dbReference type="PROSITE" id="PS50893"/>
    </source>
</evidence>
<keyword evidence="5" id="KW-1185">Reference proteome</keyword>
<organism evidence="4 5">
    <name type="scientific">Strigamia maritima</name>
    <name type="common">European centipede</name>
    <name type="synonym">Geophilus maritimus</name>
    <dbReference type="NCBI Taxonomy" id="126957"/>
    <lineage>
        <taxon>Eukaryota</taxon>
        <taxon>Metazoa</taxon>
        <taxon>Ecdysozoa</taxon>
        <taxon>Arthropoda</taxon>
        <taxon>Myriapoda</taxon>
        <taxon>Chilopoda</taxon>
        <taxon>Pleurostigmophora</taxon>
        <taxon>Geophilomorpha</taxon>
        <taxon>Linotaeniidae</taxon>
        <taxon>Strigamia</taxon>
    </lineage>
</organism>
<feature type="domain" description="ABC transporter" evidence="3">
    <location>
        <begin position="9"/>
        <end position="215"/>
    </location>
</feature>
<keyword evidence="2" id="KW-0067">ATP-binding</keyword>
<dbReference type="SMART" id="SM00382">
    <property type="entry name" value="AAA"/>
    <property type="match status" value="1"/>
</dbReference>
<dbReference type="PANTHER" id="PTHR43038">
    <property type="entry name" value="ATP-BINDING CASSETTE, SUB-FAMILY H, MEMBER 1"/>
    <property type="match status" value="1"/>
</dbReference>
<dbReference type="eggNOG" id="KOG0059">
    <property type="taxonomic scope" value="Eukaryota"/>
</dbReference>
<dbReference type="HOGENOM" id="CLU_000604_1_2_1"/>
<dbReference type="EMBL" id="JH431116">
    <property type="status" value="NOT_ANNOTATED_CDS"/>
    <property type="molecule type" value="Genomic_DNA"/>
</dbReference>
<evidence type="ECO:0000256" key="2">
    <source>
        <dbReference type="ARBA" id="ARBA00022840"/>
    </source>
</evidence>